<name>A0AA40K6Q1_9PEZI</name>
<dbReference type="EMBL" id="JAUKTV010000001">
    <property type="protein sequence ID" value="KAK0747392.1"/>
    <property type="molecule type" value="Genomic_DNA"/>
</dbReference>
<keyword evidence="5" id="KW-1185">Reference proteome</keyword>
<sequence>MDAAKGTILVTGSNGGLGSAIAEQIASSPELSAYHGLYTVRDAGAAPALTAALARGAHSHTNDVLSLDLTRLDDVRSVAEMINDRVSSHQIPPIRALILNAGFQDFGKQSWTHDGLDVTFAVNYLGHWLLTLLLLKSMDKESGRIIVIGRALMKLTFNCSPFDHRNNVTGAFKEERYKAFVHDAARFEAIAKGTWSSATEDPSWLSGFRRYGAAKLFLIMMIHELQRRLDRDEALKNICVLGVDPGTMISGLQRHSPWVIRVLLFKIVYPIIVRIFPNGGVRPTSSAASDVLGAAFGSSVGPFPKALYFYRRELLETSAESKDAQKRDLVWTESVKLAHLREDETVLGNYLR</sequence>
<evidence type="ECO:0000256" key="2">
    <source>
        <dbReference type="ARBA" id="ARBA00022857"/>
    </source>
</evidence>
<dbReference type="InterPro" id="IPR020904">
    <property type="entry name" value="Sc_DH/Rdtase_CS"/>
</dbReference>
<evidence type="ECO:0000313" key="5">
    <source>
        <dbReference type="Proteomes" id="UP001172159"/>
    </source>
</evidence>
<dbReference type="PANTHER" id="PTHR24320">
    <property type="entry name" value="RETINOL DEHYDROGENASE"/>
    <property type="match status" value="1"/>
</dbReference>
<dbReference type="PRINTS" id="PR00081">
    <property type="entry name" value="GDHRDH"/>
</dbReference>
<keyword evidence="3" id="KW-0560">Oxidoreductase</keyword>
<organism evidence="4 5">
    <name type="scientific">Apiosordaria backusii</name>
    <dbReference type="NCBI Taxonomy" id="314023"/>
    <lineage>
        <taxon>Eukaryota</taxon>
        <taxon>Fungi</taxon>
        <taxon>Dikarya</taxon>
        <taxon>Ascomycota</taxon>
        <taxon>Pezizomycotina</taxon>
        <taxon>Sordariomycetes</taxon>
        <taxon>Sordariomycetidae</taxon>
        <taxon>Sordariales</taxon>
        <taxon>Lasiosphaeriaceae</taxon>
        <taxon>Apiosordaria</taxon>
    </lineage>
</organism>
<evidence type="ECO:0000256" key="3">
    <source>
        <dbReference type="ARBA" id="ARBA00023002"/>
    </source>
</evidence>
<dbReference type="PANTHER" id="PTHR24320:SF199">
    <property type="entry name" value="GLYCOSYLTRANSFERASE FAMILY PROTEIN (AFU_ORTHOLOGUE AFUA_2G15915)"/>
    <property type="match status" value="1"/>
</dbReference>
<gene>
    <name evidence="4" type="ORF">B0T21DRAFT_276786</name>
</gene>
<dbReference type="Gene3D" id="3.40.50.720">
    <property type="entry name" value="NAD(P)-binding Rossmann-like Domain"/>
    <property type="match status" value="1"/>
</dbReference>
<dbReference type="GO" id="GO:0016491">
    <property type="term" value="F:oxidoreductase activity"/>
    <property type="evidence" value="ECO:0007669"/>
    <property type="project" value="UniProtKB-KW"/>
</dbReference>
<evidence type="ECO:0000313" key="4">
    <source>
        <dbReference type="EMBL" id="KAK0747392.1"/>
    </source>
</evidence>
<dbReference type="InterPro" id="IPR036291">
    <property type="entry name" value="NAD(P)-bd_dom_sf"/>
</dbReference>
<dbReference type="Proteomes" id="UP001172159">
    <property type="component" value="Unassembled WGS sequence"/>
</dbReference>
<comment type="similarity">
    <text evidence="1">Belongs to the short-chain dehydrogenases/reductases (SDR) family.</text>
</comment>
<protein>
    <submittedName>
        <fullName evidence="4">Short-chain dehydrogenase</fullName>
    </submittedName>
</protein>
<accession>A0AA40K6Q1</accession>
<dbReference type="InterPro" id="IPR002347">
    <property type="entry name" value="SDR_fam"/>
</dbReference>
<proteinExistence type="inferred from homology"/>
<dbReference type="AlphaFoldDB" id="A0AA40K6Q1"/>
<dbReference type="Pfam" id="PF00106">
    <property type="entry name" value="adh_short"/>
    <property type="match status" value="1"/>
</dbReference>
<reference evidence="4" key="1">
    <citation type="submission" date="2023-06" db="EMBL/GenBank/DDBJ databases">
        <title>Genome-scale phylogeny and comparative genomics of the fungal order Sordariales.</title>
        <authorList>
            <consortium name="Lawrence Berkeley National Laboratory"/>
            <person name="Hensen N."/>
            <person name="Bonometti L."/>
            <person name="Westerberg I."/>
            <person name="Brannstrom I.O."/>
            <person name="Guillou S."/>
            <person name="Cros-Aarteil S."/>
            <person name="Calhoun S."/>
            <person name="Haridas S."/>
            <person name="Kuo A."/>
            <person name="Mondo S."/>
            <person name="Pangilinan J."/>
            <person name="Riley R."/>
            <person name="Labutti K."/>
            <person name="Andreopoulos B."/>
            <person name="Lipzen A."/>
            <person name="Chen C."/>
            <person name="Yanf M."/>
            <person name="Daum C."/>
            <person name="Ng V."/>
            <person name="Clum A."/>
            <person name="Steindorff A."/>
            <person name="Ohm R."/>
            <person name="Martin F."/>
            <person name="Silar P."/>
            <person name="Natvig D."/>
            <person name="Lalanne C."/>
            <person name="Gautier V."/>
            <person name="Ament-Velasquez S.L."/>
            <person name="Kruys A."/>
            <person name="Hutchinson M.I."/>
            <person name="Powell A.J."/>
            <person name="Barry K."/>
            <person name="Miller A.N."/>
            <person name="Grigoriev I.V."/>
            <person name="Debuchy R."/>
            <person name="Gladieux P."/>
            <person name="Thoren M.H."/>
            <person name="Johannesson H."/>
        </authorList>
    </citation>
    <scope>NUCLEOTIDE SEQUENCE</scope>
    <source>
        <strain evidence="4">CBS 540.89</strain>
    </source>
</reference>
<evidence type="ECO:0000256" key="1">
    <source>
        <dbReference type="ARBA" id="ARBA00006484"/>
    </source>
</evidence>
<keyword evidence="2" id="KW-0521">NADP</keyword>
<dbReference type="SUPFAM" id="SSF51735">
    <property type="entry name" value="NAD(P)-binding Rossmann-fold domains"/>
    <property type="match status" value="1"/>
</dbReference>
<dbReference type="PROSITE" id="PS00061">
    <property type="entry name" value="ADH_SHORT"/>
    <property type="match status" value="1"/>
</dbReference>
<comment type="caution">
    <text evidence="4">The sequence shown here is derived from an EMBL/GenBank/DDBJ whole genome shotgun (WGS) entry which is preliminary data.</text>
</comment>